<evidence type="ECO:0000313" key="9">
    <source>
        <dbReference type="EMBL" id="OCH91352.1"/>
    </source>
</evidence>
<dbReference type="GO" id="GO:0016829">
    <property type="term" value="F:lyase activity"/>
    <property type="evidence" value="ECO:0007669"/>
    <property type="project" value="UniProtKB-KW"/>
</dbReference>
<protein>
    <submittedName>
        <fullName evidence="9">DUF159-domain-containing protein</fullName>
    </submittedName>
</protein>
<evidence type="ECO:0000256" key="2">
    <source>
        <dbReference type="ARBA" id="ARBA00022670"/>
    </source>
</evidence>
<accession>A0A8E2B086</accession>
<evidence type="ECO:0000256" key="3">
    <source>
        <dbReference type="ARBA" id="ARBA00022763"/>
    </source>
</evidence>
<keyword evidence="2" id="KW-0645">Protease</keyword>
<dbReference type="GO" id="GO:0106300">
    <property type="term" value="P:protein-DNA covalent cross-linking repair"/>
    <property type="evidence" value="ECO:0007669"/>
    <property type="project" value="InterPro"/>
</dbReference>
<gene>
    <name evidence="9" type="ORF">OBBRIDRAFT_818828</name>
</gene>
<dbReference type="OrthoDB" id="2111841at2759"/>
<comment type="similarity">
    <text evidence="1">Belongs to the SOS response-associated peptidase family.</text>
</comment>
<sequence>MCGRYSLGRPRNEVQELPGYNVQPAAWIAEDQFVPSAMYPTQQTRHNIAPRSFAPVVRSRESDELQNQPPDALVIHTMKWGLVPHWSKYEDASLSTTNARAEKLLEGGGMWGSIKTKRRCAVICEGYYEWLKKGKERLPYFTRHKDGRLMLLAGLYDRAFLEGSNEPLWTFTVVTTDANKEFSWLHDRQPVILSTTEALNTWLDTSSDRWSPELTNLLDSYNDPDSPLVCYQVPKEVGKVGTESPTFIQPIAERKDGIAAMFANQRKARSLPPTSPAKMKRKRSSSPPYGTGGVSDEKVKVGKEARKVNAWEDDDEIEYVDTSNPSPSSPKKQKLEKAESSSKNKITDFFGKS</sequence>
<evidence type="ECO:0000256" key="6">
    <source>
        <dbReference type="ARBA" id="ARBA00023125"/>
    </source>
</evidence>
<dbReference type="Pfam" id="PF02586">
    <property type="entry name" value="SRAP"/>
    <property type="match status" value="1"/>
</dbReference>
<dbReference type="GO" id="GO:0008233">
    <property type="term" value="F:peptidase activity"/>
    <property type="evidence" value="ECO:0007669"/>
    <property type="project" value="UniProtKB-KW"/>
</dbReference>
<dbReference type="InterPro" id="IPR003738">
    <property type="entry name" value="SRAP"/>
</dbReference>
<feature type="region of interest" description="Disordered" evidence="8">
    <location>
        <begin position="264"/>
        <end position="353"/>
    </location>
</feature>
<dbReference type="GO" id="GO:0003697">
    <property type="term" value="F:single-stranded DNA binding"/>
    <property type="evidence" value="ECO:0007669"/>
    <property type="project" value="InterPro"/>
</dbReference>
<dbReference type="InterPro" id="IPR036590">
    <property type="entry name" value="SRAP-like"/>
</dbReference>
<dbReference type="PANTHER" id="PTHR13604">
    <property type="entry name" value="DC12-RELATED"/>
    <property type="match status" value="1"/>
</dbReference>
<evidence type="ECO:0000256" key="7">
    <source>
        <dbReference type="ARBA" id="ARBA00023239"/>
    </source>
</evidence>
<evidence type="ECO:0000256" key="4">
    <source>
        <dbReference type="ARBA" id="ARBA00022801"/>
    </source>
</evidence>
<dbReference type="Proteomes" id="UP000250043">
    <property type="component" value="Unassembled WGS sequence"/>
</dbReference>
<dbReference type="SUPFAM" id="SSF143081">
    <property type="entry name" value="BB1717-like"/>
    <property type="match status" value="1"/>
</dbReference>
<proteinExistence type="inferred from homology"/>
<dbReference type="Gene3D" id="3.90.1680.10">
    <property type="entry name" value="SOS response associated peptidase-like"/>
    <property type="match status" value="1"/>
</dbReference>
<keyword evidence="5" id="KW-0190">Covalent protein-DNA linkage</keyword>
<dbReference type="EMBL" id="KV722387">
    <property type="protein sequence ID" value="OCH91352.1"/>
    <property type="molecule type" value="Genomic_DNA"/>
</dbReference>
<evidence type="ECO:0000256" key="8">
    <source>
        <dbReference type="SAM" id="MobiDB-lite"/>
    </source>
</evidence>
<evidence type="ECO:0000256" key="5">
    <source>
        <dbReference type="ARBA" id="ARBA00023124"/>
    </source>
</evidence>
<dbReference type="AlphaFoldDB" id="A0A8E2B086"/>
<keyword evidence="4" id="KW-0378">Hydrolase</keyword>
<dbReference type="GO" id="GO:0006508">
    <property type="term" value="P:proteolysis"/>
    <property type="evidence" value="ECO:0007669"/>
    <property type="project" value="UniProtKB-KW"/>
</dbReference>
<keyword evidence="10" id="KW-1185">Reference proteome</keyword>
<keyword evidence="6" id="KW-0238">DNA-binding</keyword>
<keyword evidence="7" id="KW-0456">Lyase</keyword>
<evidence type="ECO:0000256" key="1">
    <source>
        <dbReference type="ARBA" id="ARBA00008136"/>
    </source>
</evidence>
<evidence type="ECO:0000313" key="10">
    <source>
        <dbReference type="Proteomes" id="UP000250043"/>
    </source>
</evidence>
<name>A0A8E2B086_9APHY</name>
<feature type="compositionally biased region" description="Basic and acidic residues" evidence="8">
    <location>
        <begin position="333"/>
        <end position="346"/>
    </location>
</feature>
<keyword evidence="3" id="KW-0227">DNA damage</keyword>
<dbReference type="PANTHER" id="PTHR13604:SF0">
    <property type="entry name" value="ABASIC SITE PROCESSING PROTEIN HMCES"/>
    <property type="match status" value="1"/>
</dbReference>
<feature type="compositionally biased region" description="Basic and acidic residues" evidence="8">
    <location>
        <begin position="295"/>
        <end position="310"/>
    </location>
</feature>
<reference evidence="9 10" key="1">
    <citation type="submission" date="2016-07" db="EMBL/GenBank/DDBJ databases">
        <title>Draft genome of the white-rot fungus Obba rivulosa 3A-2.</title>
        <authorList>
            <consortium name="DOE Joint Genome Institute"/>
            <person name="Miettinen O."/>
            <person name="Riley R."/>
            <person name="Acob R."/>
            <person name="Barry K."/>
            <person name="Cullen D."/>
            <person name="De Vries R."/>
            <person name="Hainaut M."/>
            <person name="Hatakka A."/>
            <person name="Henrissat B."/>
            <person name="Hilden K."/>
            <person name="Kuo R."/>
            <person name="Labutti K."/>
            <person name="Lipzen A."/>
            <person name="Makela M.R."/>
            <person name="Sandor L."/>
            <person name="Spatafora J.W."/>
            <person name="Grigoriev I.V."/>
            <person name="Hibbett D.S."/>
        </authorList>
    </citation>
    <scope>NUCLEOTIDE SEQUENCE [LARGE SCALE GENOMIC DNA]</scope>
    <source>
        <strain evidence="9 10">3A-2</strain>
    </source>
</reference>
<organism evidence="9 10">
    <name type="scientific">Obba rivulosa</name>
    <dbReference type="NCBI Taxonomy" id="1052685"/>
    <lineage>
        <taxon>Eukaryota</taxon>
        <taxon>Fungi</taxon>
        <taxon>Dikarya</taxon>
        <taxon>Basidiomycota</taxon>
        <taxon>Agaricomycotina</taxon>
        <taxon>Agaricomycetes</taxon>
        <taxon>Polyporales</taxon>
        <taxon>Gelatoporiaceae</taxon>
        <taxon>Obba</taxon>
    </lineage>
</organism>